<keyword evidence="4" id="KW-1185">Reference proteome</keyword>
<evidence type="ECO:0000313" key="4">
    <source>
        <dbReference type="Proteomes" id="UP000186218"/>
    </source>
</evidence>
<evidence type="ECO:0000313" key="3">
    <source>
        <dbReference type="EMBL" id="SIR61968.1"/>
    </source>
</evidence>
<accession>A0A1N7CEC8</accession>
<dbReference type="Proteomes" id="UP000186218">
    <property type="component" value="Unassembled WGS sequence"/>
</dbReference>
<evidence type="ECO:0000256" key="1">
    <source>
        <dbReference type="ARBA" id="ARBA00008791"/>
    </source>
</evidence>
<gene>
    <name evidence="3" type="ORF">SAMN05445060_0078</name>
</gene>
<proteinExistence type="inferred from homology"/>
<dbReference type="CDD" id="cd23659">
    <property type="entry name" value="USP_At3g01520-like"/>
    <property type="match status" value="1"/>
</dbReference>
<dbReference type="PRINTS" id="PR01438">
    <property type="entry name" value="UNVRSLSTRESS"/>
</dbReference>
<dbReference type="STRING" id="1344003.SAMN05445060_0078"/>
<dbReference type="InterPro" id="IPR006016">
    <property type="entry name" value="UspA"/>
</dbReference>
<dbReference type="PANTHER" id="PTHR46268:SF6">
    <property type="entry name" value="UNIVERSAL STRESS PROTEIN UP12"/>
    <property type="match status" value="1"/>
</dbReference>
<dbReference type="EMBL" id="FTNT01000001">
    <property type="protein sequence ID" value="SIR61968.1"/>
    <property type="molecule type" value="Genomic_DNA"/>
</dbReference>
<dbReference type="InterPro" id="IPR014729">
    <property type="entry name" value="Rossmann-like_a/b/a_fold"/>
</dbReference>
<name>A0A1N7CEC8_9NOCA</name>
<evidence type="ECO:0000259" key="2">
    <source>
        <dbReference type="Pfam" id="PF00582"/>
    </source>
</evidence>
<dbReference type="InterPro" id="IPR006015">
    <property type="entry name" value="Universal_stress_UspA"/>
</dbReference>
<feature type="domain" description="UspA" evidence="2">
    <location>
        <begin position="7"/>
        <end position="157"/>
    </location>
</feature>
<reference evidence="3 4" key="1">
    <citation type="submission" date="2017-01" db="EMBL/GenBank/DDBJ databases">
        <authorList>
            <person name="Mah S.A."/>
            <person name="Swanson W.J."/>
            <person name="Moy G.W."/>
            <person name="Vacquier V.D."/>
        </authorList>
    </citation>
    <scope>NUCLEOTIDE SEQUENCE [LARGE SCALE GENOMIC DNA]</scope>
    <source>
        <strain evidence="3 4">CPCC 203464</strain>
    </source>
</reference>
<protein>
    <submittedName>
        <fullName evidence="3">Nucleotide-binding universal stress protein, UspA family</fullName>
    </submittedName>
</protein>
<comment type="similarity">
    <text evidence="1">Belongs to the universal stress protein A family.</text>
</comment>
<dbReference type="SUPFAM" id="SSF52402">
    <property type="entry name" value="Adenine nucleotide alpha hydrolases-like"/>
    <property type="match status" value="1"/>
</dbReference>
<dbReference type="Gene3D" id="3.40.50.620">
    <property type="entry name" value="HUPs"/>
    <property type="match status" value="1"/>
</dbReference>
<sequence>MGRPQCDTIMVAYDGGPNADRAIGYAAHYLSATTCHVVTAWETGMQQSARLSTYSGGMQPLLDTRFDSQVDAALLAEAEQTNARGVDLARQAGLTATGRMVEVTSTVWGTLVHAADDLDVDVLVIGTRGASGLKALLRSSVAERVLKHCHRPVLVVPAGCGAVEETAGQN</sequence>
<dbReference type="RefSeq" id="WP_076475537.1">
    <property type="nucleotide sequence ID" value="NZ_FTNT01000001.1"/>
</dbReference>
<dbReference type="PANTHER" id="PTHR46268">
    <property type="entry name" value="STRESS RESPONSE PROTEIN NHAX"/>
    <property type="match status" value="1"/>
</dbReference>
<organism evidence="3 4">
    <name type="scientific">Williamsia sterculiae</name>
    <dbReference type="NCBI Taxonomy" id="1344003"/>
    <lineage>
        <taxon>Bacteria</taxon>
        <taxon>Bacillati</taxon>
        <taxon>Actinomycetota</taxon>
        <taxon>Actinomycetes</taxon>
        <taxon>Mycobacteriales</taxon>
        <taxon>Nocardiaceae</taxon>
        <taxon>Williamsia</taxon>
    </lineage>
</organism>
<dbReference type="AlphaFoldDB" id="A0A1N7CEC8"/>
<dbReference type="Pfam" id="PF00582">
    <property type="entry name" value="Usp"/>
    <property type="match status" value="1"/>
</dbReference>